<keyword evidence="2" id="KW-1185">Reference proteome</keyword>
<sequence length="425" mass="48353">MTASNKSTLNASRQDRYLKAVELLDSAHSYTRLGAVHALVGLADEYLANESLSAEEKHTEGQRIVDVLCAYIRDPFELAFRYDELSQNKPSQHGVYGDNHQDFYMHKAELLAEAKVRQQALQEIHRRLRHFPQDDRRSYVEGSWSGFEYDFSNSVFFYPVDMKDSWYQNSVDFSRCTYYTSAEFNGSTYERSAYFCDSTYYDWVFFNNSTYCGEAQWSGSTYHDSARFNWSVYYGEVSFHDSVYGGSVFFDQSLYYDEALFYSSTYRGEAGFDGSLYQGSVFVNDSVFAGEVSLYGSVFCGALNFGTDFFGESYPSRFVQSAPCFVAEKNARATLFGSSSNNFVVANSGYSIALGADGLPLGCSFLSTEQADYLAAKFRKIHETWTHLHDSQVPQERQDLREKMESLSQDIRAWRKEATALPGGN</sequence>
<accession>A0A2Z5QYC7</accession>
<organism evidence="1 2">
    <name type="scientific">Rothia aeria</name>
    <dbReference type="NCBI Taxonomy" id="172042"/>
    <lineage>
        <taxon>Bacteria</taxon>
        <taxon>Bacillati</taxon>
        <taxon>Actinomycetota</taxon>
        <taxon>Actinomycetes</taxon>
        <taxon>Micrococcales</taxon>
        <taxon>Micrococcaceae</taxon>
        <taxon>Rothia</taxon>
    </lineage>
</organism>
<dbReference type="Proteomes" id="UP000250241">
    <property type="component" value="Chromosome"/>
</dbReference>
<dbReference type="RefSeq" id="WP_128087476.1">
    <property type="nucleotide sequence ID" value="NZ_CBDEQU010000032.1"/>
</dbReference>
<reference evidence="1 2" key="1">
    <citation type="submission" date="2016-10" db="EMBL/GenBank/DDBJ databases">
        <title>Genome sequence of Rothia aeria strain JCM11412.</title>
        <authorList>
            <person name="Nambu T."/>
        </authorList>
    </citation>
    <scope>NUCLEOTIDE SEQUENCE [LARGE SCALE GENOMIC DNA]</scope>
    <source>
        <strain evidence="1 2">JCM 11412</strain>
    </source>
</reference>
<dbReference type="KEGG" id="raj:RA11412_0945"/>
<dbReference type="EMBL" id="AP017895">
    <property type="protein sequence ID" value="BAV87244.1"/>
    <property type="molecule type" value="Genomic_DNA"/>
</dbReference>
<evidence type="ECO:0000313" key="2">
    <source>
        <dbReference type="Proteomes" id="UP000250241"/>
    </source>
</evidence>
<gene>
    <name evidence="1" type="ORF">RA11412_0945</name>
</gene>
<protein>
    <submittedName>
        <fullName evidence="1">Uncharacterized protein</fullName>
    </submittedName>
</protein>
<evidence type="ECO:0000313" key="1">
    <source>
        <dbReference type="EMBL" id="BAV87244.1"/>
    </source>
</evidence>
<name>A0A2Z5QYC7_9MICC</name>
<dbReference type="AlphaFoldDB" id="A0A2Z5QYC7"/>
<proteinExistence type="predicted"/>
<dbReference type="GeneID" id="93861472"/>